<evidence type="ECO:0000256" key="5">
    <source>
        <dbReference type="ARBA" id="ARBA00022989"/>
    </source>
</evidence>
<keyword evidence="5 8" id="KW-1133">Transmembrane helix</keyword>
<feature type="region of interest" description="Disordered" evidence="7">
    <location>
        <begin position="169"/>
        <end position="201"/>
    </location>
</feature>
<dbReference type="AlphaFoldDB" id="A0A9E7ENC6"/>
<dbReference type="InterPro" id="IPR005828">
    <property type="entry name" value="MFS_sugar_transport-like"/>
</dbReference>
<feature type="transmembrane region" description="Helical" evidence="8">
    <location>
        <begin position="96"/>
        <end position="119"/>
    </location>
</feature>
<dbReference type="EMBL" id="CP097503">
    <property type="protein sequence ID" value="URD79212.1"/>
    <property type="molecule type" value="Genomic_DNA"/>
</dbReference>
<evidence type="ECO:0000256" key="6">
    <source>
        <dbReference type="ARBA" id="ARBA00023136"/>
    </source>
</evidence>
<comment type="similarity">
    <text evidence="2">Belongs to the major facilitator superfamily. Sugar transporter (TC 2.A.1.1) family.</text>
</comment>
<organism evidence="9 10">
    <name type="scientific">Musa troglodytarum</name>
    <name type="common">fe'i banana</name>
    <dbReference type="NCBI Taxonomy" id="320322"/>
    <lineage>
        <taxon>Eukaryota</taxon>
        <taxon>Viridiplantae</taxon>
        <taxon>Streptophyta</taxon>
        <taxon>Embryophyta</taxon>
        <taxon>Tracheophyta</taxon>
        <taxon>Spermatophyta</taxon>
        <taxon>Magnoliopsida</taxon>
        <taxon>Liliopsida</taxon>
        <taxon>Zingiberales</taxon>
        <taxon>Musaceae</taxon>
        <taxon>Musa</taxon>
    </lineage>
</organism>
<dbReference type="GO" id="GO:0015144">
    <property type="term" value="F:carbohydrate transmembrane transporter activity"/>
    <property type="evidence" value="ECO:0007669"/>
    <property type="project" value="InterPro"/>
</dbReference>
<evidence type="ECO:0000256" key="4">
    <source>
        <dbReference type="ARBA" id="ARBA00022692"/>
    </source>
</evidence>
<dbReference type="Pfam" id="PF00083">
    <property type="entry name" value="Sugar_tr"/>
    <property type="match status" value="1"/>
</dbReference>
<name>A0A9E7ENC6_9LILI</name>
<gene>
    <name evidence="9" type="ORF">MUK42_20322</name>
</gene>
<keyword evidence="6 8" id="KW-0472">Membrane</keyword>
<evidence type="ECO:0000256" key="1">
    <source>
        <dbReference type="ARBA" id="ARBA00004370"/>
    </source>
</evidence>
<keyword evidence="10" id="KW-1185">Reference proteome</keyword>
<evidence type="ECO:0000256" key="2">
    <source>
        <dbReference type="ARBA" id="ARBA00010992"/>
    </source>
</evidence>
<keyword evidence="3" id="KW-0813">Transport</keyword>
<keyword evidence="4 8" id="KW-0812">Transmembrane</keyword>
<comment type="subcellular location">
    <subcellularLocation>
        <location evidence="1">Membrane</location>
    </subcellularLocation>
</comment>
<proteinExistence type="inferred from homology"/>
<dbReference type="Proteomes" id="UP001055439">
    <property type="component" value="Chromosome 10"/>
</dbReference>
<dbReference type="InterPro" id="IPR045262">
    <property type="entry name" value="STP/PLT_plant"/>
</dbReference>
<evidence type="ECO:0000256" key="8">
    <source>
        <dbReference type="SAM" id="Phobius"/>
    </source>
</evidence>
<dbReference type="OrthoDB" id="5296287at2759"/>
<dbReference type="GO" id="GO:0016020">
    <property type="term" value="C:membrane"/>
    <property type="evidence" value="ECO:0007669"/>
    <property type="project" value="UniProtKB-SubCell"/>
</dbReference>
<dbReference type="PANTHER" id="PTHR23500">
    <property type="entry name" value="SOLUTE CARRIER FAMILY 2, FACILITATED GLUCOSE TRANSPORTER"/>
    <property type="match status" value="1"/>
</dbReference>
<evidence type="ECO:0000256" key="3">
    <source>
        <dbReference type="ARBA" id="ARBA00022448"/>
    </source>
</evidence>
<dbReference type="Gene3D" id="1.20.1250.20">
    <property type="entry name" value="MFS general substrate transporter like domains"/>
    <property type="match status" value="1"/>
</dbReference>
<dbReference type="InterPro" id="IPR036259">
    <property type="entry name" value="MFS_trans_sf"/>
</dbReference>
<sequence length="201" mass="23128">MKYRPQLTMAVLIPFFQQLSGINAIMFNAPVSFETIGFGDDASLPHVRSHQWPRQRLRHLFVSIATVDKSGRRRLFLHPDCTQIQASNLSKTHASLIFGLFYFIGGWVLVMTLFIAFFLPRRRTCRSKRRWYCGRSIVSGTSLSPMRMSMLETNGESIVRDVKERSEARKSYNCQFSEQNDKRGRPRSPPGVHSEISDRGL</sequence>
<reference evidence="9" key="1">
    <citation type="submission" date="2022-05" db="EMBL/GenBank/DDBJ databases">
        <title>The Musa troglodytarum L. genome provides insights into the mechanism of non-climacteric behaviour and enrichment of carotenoids.</title>
        <authorList>
            <person name="Wang J."/>
        </authorList>
    </citation>
    <scope>NUCLEOTIDE SEQUENCE</scope>
    <source>
        <tissue evidence="9">Leaf</tissue>
    </source>
</reference>
<protein>
    <submittedName>
        <fullName evidence="9">Sugar transporter</fullName>
    </submittedName>
</protein>
<keyword evidence="9" id="KW-0762">Sugar transport</keyword>
<evidence type="ECO:0000313" key="10">
    <source>
        <dbReference type="Proteomes" id="UP001055439"/>
    </source>
</evidence>
<dbReference type="PANTHER" id="PTHR23500:SF574">
    <property type="entry name" value="SUGAR TRANSPORT PROTEIN 1"/>
    <property type="match status" value="1"/>
</dbReference>
<evidence type="ECO:0000313" key="9">
    <source>
        <dbReference type="EMBL" id="URD79212.1"/>
    </source>
</evidence>
<accession>A0A9E7ENC6</accession>
<evidence type="ECO:0000256" key="7">
    <source>
        <dbReference type="SAM" id="MobiDB-lite"/>
    </source>
</evidence>